<feature type="region of interest" description="Disordered" evidence="1">
    <location>
        <begin position="61"/>
        <end position="82"/>
    </location>
</feature>
<sequence length="82" mass="9195">KHDPTQPPPQPSGSWIPLAEHSSLMILLNFHRNPAATGYHLQNITQSQFYSSSTIIQQQLDTTRRTGLNHDSTHPPLRPSSN</sequence>
<dbReference type="EMBL" id="JBBXMP010000021">
    <property type="protein sequence ID" value="KAL0068073.1"/>
    <property type="molecule type" value="Genomic_DNA"/>
</dbReference>
<keyword evidence="3" id="KW-1185">Reference proteome</keyword>
<evidence type="ECO:0000256" key="1">
    <source>
        <dbReference type="SAM" id="MobiDB-lite"/>
    </source>
</evidence>
<organism evidence="2 3">
    <name type="scientific">Marasmius tenuissimus</name>
    <dbReference type="NCBI Taxonomy" id="585030"/>
    <lineage>
        <taxon>Eukaryota</taxon>
        <taxon>Fungi</taxon>
        <taxon>Dikarya</taxon>
        <taxon>Basidiomycota</taxon>
        <taxon>Agaricomycotina</taxon>
        <taxon>Agaricomycetes</taxon>
        <taxon>Agaricomycetidae</taxon>
        <taxon>Agaricales</taxon>
        <taxon>Marasmiineae</taxon>
        <taxon>Marasmiaceae</taxon>
        <taxon>Marasmius</taxon>
    </lineage>
</organism>
<evidence type="ECO:0000313" key="2">
    <source>
        <dbReference type="EMBL" id="KAL0068073.1"/>
    </source>
</evidence>
<protein>
    <submittedName>
        <fullName evidence="2">Uncharacterized protein</fullName>
    </submittedName>
</protein>
<evidence type="ECO:0000313" key="3">
    <source>
        <dbReference type="Proteomes" id="UP001437256"/>
    </source>
</evidence>
<dbReference type="Proteomes" id="UP001437256">
    <property type="component" value="Unassembled WGS sequence"/>
</dbReference>
<proteinExistence type="predicted"/>
<accession>A0ABR3A502</accession>
<reference evidence="2 3" key="1">
    <citation type="submission" date="2024-05" db="EMBL/GenBank/DDBJ databases">
        <title>A draft genome resource for the thread blight pathogen Marasmius tenuissimus strain MS-2.</title>
        <authorList>
            <person name="Yulfo-Soto G.E."/>
            <person name="Baruah I.K."/>
            <person name="Amoako-Attah I."/>
            <person name="Bukari Y."/>
            <person name="Meinhardt L.W."/>
            <person name="Bailey B.A."/>
            <person name="Cohen S.P."/>
        </authorList>
    </citation>
    <scope>NUCLEOTIDE SEQUENCE [LARGE SCALE GENOMIC DNA]</scope>
    <source>
        <strain evidence="2 3">MS-2</strain>
    </source>
</reference>
<comment type="caution">
    <text evidence="2">The sequence shown here is derived from an EMBL/GenBank/DDBJ whole genome shotgun (WGS) entry which is preliminary data.</text>
</comment>
<feature type="compositionally biased region" description="Polar residues" evidence="1">
    <location>
        <begin position="61"/>
        <end position="70"/>
    </location>
</feature>
<name>A0ABR3A502_9AGAR</name>
<feature type="non-terminal residue" evidence="2">
    <location>
        <position position="1"/>
    </location>
</feature>
<gene>
    <name evidence="2" type="ORF">AAF712_004977</name>
</gene>